<dbReference type="GO" id="GO:0016787">
    <property type="term" value="F:hydrolase activity"/>
    <property type="evidence" value="ECO:0007669"/>
    <property type="project" value="UniProtKB-KW"/>
</dbReference>
<sequence>MSLKLRILGSGKEVGRAAIALEYKDRAVMLDYGVNFDDNDNPVMPMHFPPNKLDALVLSHVHLDHIGAAPLLYSSIAPRAFSTNLTRSLSRLMLEDFLKLSGYYLDFEINEVNSLISSLESVSHGSKVKVGEFEFEFYDSGHIPGSLSVKASTPEGNVLYTADINTIETKIVSGARLNNVEAETVVIESTYGNADHPKREDVEKRFIDTVKEVLSSDGTVLVPVFSVGRGQEVMAILEDNEISPVYVDGMVKSATDIMLENKEFLKDPSLLKKARENQIFLSGWQDRRTAWKKGGVIVSSSGMLKGGPSRYFLKKIHDNPRNAVILVSYQGRGTPGRELIEKGTFSEGGERIRARLEWMDFSSHAGRSNLLEILKNIKNIERIVLVHGEESVQEEFAKNIKEILGIEPMIPATGEVIEIRSP</sequence>
<keyword evidence="1 4" id="KW-0378">Hydrolase</keyword>
<dbReference type="Gene3D" id="3.40.50.10890">
    <property type="match status" value="1"/>
</dbReference>
<comment type="caution">
    <text evidence="4">The sequence shown here is derived from an EMBL/GenBank/DDBJ whole genome shotgun (WGS) entry which is preliminary data.</text>
</comment>
<dbReference type="PANTHER" id="PTHR11203:SF52">
    <property type="entry name" value="MRNA 3-END PROCESSING FACTOR"/>
    <property type="match status" value="1"/>
</dbReference>
<dbReference type="AlphaFoldDB" id="A0A7J3SKI8"/>
<reference evidence="4" key="1">
    <citation type="journal article" date="2020" name="mSystems">
        <title>Genome- and Community-Level Interaction Insights into Carbon Utilization and Element Cycling Functions of Hydrothermarchaeota in Hydrothermal Sediment.</title>
        <authorList>
            <person name="Zhou Z."/>
            <person name="Liu Y."/>
            <person name="Xu W."/>
            <person name="Pan J."/>
            <person name="Luo Z.H."/>
            <person name="Li M."/>
        </authorList>
    </citation>
    <scope>NUCLEOTIDE SEQUENCE [LARGE SCALE GENOMIC DNA]</scope>
    <source>
        <strain evidence="4">SpSt-885</strain>
    </source>
</reference>
<dbReference type="SMART" id="SM01027">
    <property type="entry name" value="Beta-Casp"/>
    <property type="match status" value="1"/>
</dbReference>
<organism evidence="4">
    <name type="scientific">Fervidicoccus fontis</name>
    <dbReference type="NCBI Taxonomy" id="683846"/>
    <lineage>
        <taxon>Archaea</taxon>
        <taxon>Thermoproteota</taxon>
        <taxon>Thermoprotei</taxon>
        <taxon>Fervidicoccales</taxon>
        <taxon>Fervidicoccaceae</taxon>
        <taxon>Fervidicoccus</taxon>
    </lineage>
</organism>
<dbReference type="InterPro" id="IPR011108">
    <property type="entry name" value="RMMBL"/>
</dbReference>
<dbReference type="InterPro" id="IPR036866">
    <property type="entry name" value="RibonucZ/Hydroxyglut_hydro"/>
</dbReference>
<dbReference type="Pfam" id="PF07521">
    <property type="entry name" value="RMMBL"/>
    <property type="match status" value="1"/>
</dbReference>
<gene>
    <name evidence="4" type="ORF">ENW83_02620</name>
</gene>
<dbReference type="PANTHER" id="PTHR11203">
    <property type="entry name" value="CLEAVAGE AND POLYADENYLATION SPECIFICITY FACTOR FAMILY MEMBER"/>
    <property type="match status" value="1"/>
</dbReference>
<name>A0A7J3SKI8_9CREN</name>
<dbReference type="CDD" id="cd16295">
    <property type="entry name" value="TTHA0252-CPSF-like_MBL-fold"/>
    <property type="match status" value="1"/>
</dbReference>
<feature type="domain" description="Beta-Casp" evidence="3">
    <location>
        <begin position="230"/>
        <end position="339"/>
    </location>
</feature>
<dbReference type="EMBL" id="DTLS01000075">
    <property type="protein sequence ID" value="HGZ60086.1"/>
    <property type="molecule type" value="Genomic_DNA"/>
</dbReference>
<evidence type="ECO:0000313" key="4">
    <source>
        <dbReference type="EMBL" id="HGZ60086.1"/>
    </source>
</evidence>
<dbReference type="SUPFAM" id="SSF56281">
    <property type="entry name" value="Metallo-hydrolase/oxidoreductase"/>
    <property type="match status" value="1"/>
</dbReference>
<feature type="domain" description="Metallo-beta-lactamase" evidence="2">
    <location>
        <begin position="15"/>
        <end position="217"/>
    </location>
</feature>
<dbReference type="Pfam" id="PF16661">
    <property type="entry name" value="Lactamase_B_6"/>
    <property type="match status" value="1"/>
</dbReference>
<evidence type="ECO:0000256" key="1">
    <source>
        <dbReference type="ARBA" id="ARBA00022801"/>
    </source>
</evidence>
<evidence type="ECO:0000259" key="3">
    <source>
        <dbReference type="SMART" id="SM01027"/>
    </source>
</evidence>
<proteinExistence type="predicted"/>
<evidence type="ECO:0000259" key="2">
    <source>
        <dbReference type="SMART" id="SM00849"/>
    </source>
</evidence>
<dbReference type="SMART" id="SM00849">
    <property type="entry name" value="Lactamase_B"/>
    <property type="match status" value="1"/>
</dbReference>
<dbReference type="InterPro" id="IPR050698">
    <property type="entry name" value="MBL"/>
</dbReference>
<protein>
    <submittedName>
        <fullName evidence="4">MBL fold metallo-hydrolase</fullName>
    </submittedName>
</protein>
<dbReference type="Pfam" id="PF10996">
    <property type="entry name" value="Beta-Casp"/>
    <property type="match status" value="1"/>
</dbReference>
<dbReference type="GO" id="GO:0004521">
    <property type="term" value="F:RNA endonuclease activity"/>
    <property type="evidence" value="ECO:0007669"/>
    <property type="project" value="TreeGrafter"/>
</dbReference>
<dbReference type="InterPro" id="IPR001279">
    <property type="entry name" value="Metallo-B-lactamas"/>
</dbReference>
<accession>A0A7J3SKI8</accession>
<dbReference type="InterPro" id="IPR022712">
    <property type="entry name" value="Beta_Casp"/>
</dbReference>
<dbReference type="Gene3D" id="3.60.15.10">
    <property type="entry name" value="Ribonuclease Z/Hydroxyacylglutathione hydrolase-like"/>
    <property type="match status" value="1"/>
</dbReference>